<feature type="binding site" evidence="7">
    <location>
        <position position="40"/>
    </location>
    <ligand>
        <name>ATP</name>
        <dbReference type="ChEBI" id="CHEBI:30616"/>
    </ligand>
</feature>
<dbReference type="InterPro" id="IPR002575">
    <property type="entry name" value="Aminoglycoside_PTrfase"/>
</dbReference>
<dbReference type="PANTHER" id="PTHR34273">
    <property type="entry name" value="METHYLTHIORIBOSE KINASE"/>
    <property type="match status" value="1"/>
</dbReference>
<evidence type="ECO:0000256" key="7">
    <source>
        <dbReference type="HAMAP-Rule" id="MF_01683"/>
    </source>
</evidence>
<feature type="binding site" evidence="7">
    <location>
        <begin position="111"/>
        <end position="113"/>
    </location>
    <ligand>
        <name>ATP</name>
        <dbReference type="ChEBI" id="CHEBI:30616"/>
    </ligand>
</feature>
<feature type="domain" description="Aminoglycoside phosphotransferase" evidence="8">
    <location>
        <begin position="32"/>
        <end position="282"/>
    </location>
</feature>
<dbReference type="OrthoDB" id="9777791at2"/>
<dbReference type="GO" id="GO:0005524">
    <property type="term" value="F:ATP binding"/>
    <property type="evidence" value="ECO:0007669"/>
    <property type="project" value="UniProtKB-UniRule"/>
</dbReference>
<dbReference type="PANTHER" id="PTHR34273:SF2">
    <property type="entry name" value="METHYLTHIORIBOSE KINASE"/>
    <property type="match status" value="1"/>
</dbReference>
<evidence type="ECO:0000256" key="2">
    <source>
        <dbReference type="ARBA" id="ARBA00011738"/>
    </source>
</evidence>
<accession>A0A328U149</accession>
<dbReference type="Pfam" id="PF01636">
    <property type="entry name" value="APH"/>
    <property type="match status" value="1"/>
</dbReference>
<evidence type="ECO:0000256" key="4">
    <source>
        <dbReference type="ARBA" id="ARBA00022741"/>
    </source>
</evidence>
<comment type="pathway">
    <text evidence="7">Amino-acid biosynthesis; L-methionine biosynthesis via salvage pathway; S-methyl-5-thio-alpha-D-ribose 1-phosphate from S-methyl-5'-thioadenosine (hydrolase route): step 2/2.</text>
</comment>
<evidence type="ECO:0000256" key="5">
    <source>
        <dbReference type="ARBA" id="ARBA00022777"/>
    </source>
</evidence>
<comment type="catalytic activity">
    <reaction evidence="7">
        <text>5-(methylsulfanyl)-D-ribose + ATP = 5-(methylsulfanyl)-alpha-D-ribose 1-phosphate + ADP + H(+)</text>
        <dbReference type="Rhea" id="RHEA:22312"/>
        <dbReference type="ChEBI" id="CHEBI:15378"/>
        <dbReference type="ChEBI" id="CHEBI:30616"/>
        <dbReference type="ChEBI" id="CHEBI:58533"/>
        <dbReference type="ChEBI" id="CHEBI:78440"/>
        <dbReference type="ChEBI" id="CHEBI:456216"/>
        <dbReference type="EC" id="2.7.1.100"/>
    </reaction>
</comment>
<sequence>MSTYHPLSEAEAIEIARTLEGVFAPDAKLVSREIGDGNLNLVFHISDPATGRSIIMKQALPYAKVVGESWPLTLDRARIESEALMLEGKLAPGLVPTVYLYDKELALTVMEDLSDHVIMRQGLMNGGRYPQFAEHISTFLAQTLFFTSDLGHNQQEKKLRSAGFINPELCKITEDLIFDHPFTDADTNNFEPAIRDEAEALWNDGALHLEVALLREKFLTHSQALLHGDLHTGSIFITPESTKVIDPEFAYFGPMGFDIGAVIANLLLNFAAREGWDKTAADRDAYRAYLLKTVRDVWTKFEAKFIALWNEHGVDRLAAAAPGYKENYMRRLLQDTVGFAGCKMVRRIVGLAHVADIDKIQDAAVRERAQRLALEIGKTLIKTNRSAFSINQLIDAVETAAAKAAVQA</sequence>
<reference evidence="9 10" key="1">
    <citation type="submission" date="2018-06" db="EMBL/GenBank/DDBJ databases">
        <title>Paenibacillus montanisoli sp. nov., isolated from mountain area soil.</title>
        <authorList>
            <person name="Wu M."/>
        </authorList>
    </citation>
    <scope>NUCLEOTIDE SEQUENCE [LARGE SCALE GENOMIC DNA]</scope>
    <source>
        <strain evidence="9 10">RA17</strain>
    </source>
</reference>
<dbReference type="InterPro" id="IPR011009">
    <property type="entry name" value="Kinase-like_dom_sf"/>
</dbReference>
<dbReference type="EMBL" id="QLUW01000003">
    <property type="protein sequence ID" value="RAP75473.1"/>
    <property type="molecule type" value="Genomic_DNA"/>
</dbReference>
<keyword evidence="7" id="KW-0486">Methionine biosynthesis</keyword>
<dbReference type="Proteomes" id="UP000249260">
    <property type="component" value="Unassembled WGS sequence"/>
</dbReference>
<organism evidence="9 10">
    <name type="scientific">Paenibacillus montanisoli</name>
    <dbReference type="NCBI Taxonomy" id="2081970"/>
    <lineage>
        <taxon>Bacteria</taxon>
        <taxon>Bacillati</taxon>
        <taxon>Bacillota</taxon>
        <taxon>Bacilli</taxon>
        <taxon>Bacillales</taxon>
        <taxon>Paenibacillaceae</taxon>
        <taxon>Paenibacillus</taxon>
    </lineage>
</organism>
<keyword evidence="5 7" id="KW-0418">Kinase</keyword>
<dbReference type="HAMAP" id="MF_01683">
    <property type="entry name" value="Salvage_MtnK"/>
    <property type="match status" value="1"/>
</dbReference>
<feature type="binding site" evidence="7">
    <location>
        <begin position="246"/>
        <end position="248"/>
    </location>
    <ligand>
        <name>ATP</name>
        <dbReference type="ChEBI" id="CHEBI:30616"/>
    </ligand>
</feature>
<dbReference type="Gene3D" id="3.30.200.20">
    <property type="entry name" value="Phosphorylase Kinase, domain 1"/>
    <property type="match status" value="1"/>
</dbReference>
<evidence type="ECO:0000256" key="3">
    <source>
        <dbReference type="ARBA" id="ARBA00022679"/>
    </source>
</evidence>
<dbReference type="AlphaFoldDB" id="A0A328U149"/>
<keyword evidence="4 7" id="KW-0547">Nucleotide-binding</keyword>
<feature type="binding site" evidence="7">
    <location>
        <position position="346"/>
    </location>
    <ligand>
        <name>substrate</name>
    </ligand>
</feature>
<keyword evidence="7" id="KW-0028">Amino-acid biosynthesis</keyword>
<comment type="similarity">
    <text evidence="1 7">Belongs to the methylthioribose kinase family.</text>
</comment>
<feature type="binding site" evidence="7">
    <location>
        <position position="229"/>
    </location>
    <ligand>
        <name>substrate</name>
    </ligand>
</feature>
<evidence type="ECO:0000313" key="10">
    <source>
        <dbReference type="Proteomes" id="UP000249260"/>
    </source>
</evidence>
<dbReference type="SUPFAM" id="SSF56112">
    <property type="entry name" value="Protein kinase-like (PK-like)"/>
    <property type="match status" value="1"/>
</dbReference>
<dbReference type="UniPathway" id="UPA00904">
    <property type="reaction ID" value="UER00872"/>
</dbReference>
<name>A0A328U149_9BACL</name>
<comment type="subunit">
    <text evidence="2 7">Homodimer.</text>
</comment>
<proteinExistence type="inferred from homology"/>
<evidence type="ECO:0000256" key="1">
    <source>
        <dbReference type="ARBA" id="ARBA00010165"/>
    </source>
</evidence>
<dbReference type="NCBIfam" id="TIGR01767">
    <property type="entry name" value="MTRK"/>
    <property type="match status" value="1"/>
</dbReference>
<dbReference type="GO" id="GO:0019509">
    <property type="term" value="P:L-methionine salvage from methylthioadenosine"/>
    <property type="evidence" value="ECO:0007669"/>
    <property type="project" value="UniProtKB-UniRule"/>
</dbReference>
<dbReference type="Gene3D" id="3.90.1200.10">
    <property type="match status" value="1"/>
</dbReference>
<keyword evidence="6 7" id="KW-0067">ATP-binding</keyword>
<feature type="binding site" evidence="7">
    <location>
        <position position="57"/>
    </location>
    <ligand>
        <name>ATP</name>
        <dbReference type="ChEBI" id="CHEBI:30616"/>
    </ligand>
</feature>
<dbReference type="RefSeq" id="WP_112883799.1">
    <property type="nucleotide sequence ID" value="NZ_QLUW01000003.1"/>
</dbReference>
<gene>
    <name evidence="7" type="primary">mtnK</name>
    <name evidence="9" type="ORF">DL346_19200</name>
</gene>
<dbReference type="GO" id="GO:0046522">
    <property type="term" value="F:S-methyl-5-thioribose kinase activity"/>
    <property type="evidence" value="ECO:0007669"/>
    <property type="project" value="UniProtKB-UniRule"/>
</dbReference>
<evidence type="ECO:0000256" key="6">
    <source>
        <dbReference type="ARBA" id="ARBA00022840"/>
    </source>
</evidence>
<dbReference type="EC" id="2.7.1.100" evidence="7"/>
<comment type="caution">
    <text evidence="9">The sequence shown here is derived from an EMBL/GenBank/DDBJ whole genome shotgun (WGS) entry which is preliminary data.</text>
</comment>
<evidence type="ECO:0000259" key="8">
    <source>
        <dbReference type="Pfam" id="PF01636"/>
    </source>
</evidence>
<dbReference type="PIRSF" id="PIRSF031134">
    <property type="entry name" value="MTRK"/>
    <property type="match status" value="1"/>
</dbReference>
<keyword evidence="10" id="KW-1185">Reference proteome</keyword>
<dbReference type="InterPro" id="IPR009212">
    <property type="entry name" value="Methylthioribose_kinase"/>
</dbReference>
<protein>
    <recommendedName>
        <fullName evidence="7">Methylthioribose kinase</fullName>
        <shortName evidence="7">MTR kinase</shortName>
        <ecNumber evidence="7">2.7.1.100</ecNumber>
    </recommendedName>
</protein>
<keyword evidence="3 7" id="KW-0808">Transferase</keyword>
<evidence type="ECO:0000313" key="9">
    <source>
        <dbReference type="EMBL" id="RAP75473.1"/>
    </source>
</evidence>
<comment type="function">
    <text evidence="7">Catalyzes the phosphorylation of methylthioribose into methylthioribose-1-phosphate.</text>
</comment>